<keyword evidence="3 4" id="KW-0732">Signal</keyword>
<reference evidence="6 7" key="1">
    <citation type="submission" date="2016-10" db="EMBL/GenBank/DDBJ databases">
        <authorList>
            <person name="de Groot N.N."/>
        </authorList>
    </citation>
    <scope>NUCLEOTIDE SEQUENCE [LARGE SCALE GENOMIC DNA]</scope>
    <source>
        <strain evidence="6 7">Z108</strain>
    </source>
</reference>
<name>A0A1I3E1K0_SELRU</name>
<sequence>MKKIIALLLAAAMMIVAAGCGGGQSASSGSGSSSGSGGKQITMGFSQIGAESEWRTANTESIKQAAKDAGINLQFSDAQQKQENQIKAIRSFIAQGVDIIAFVPIVETGWDTVLKEAKDAKIPVIVVDRDVKLSDDSLYVAKIGTDSVKEGNNVFKWIDEYMAKEKKTPRDGGSQYNVVILEGTVGSSVAIRRQEGFKDAMAKAADAGKYNILASQTGEFTRQKGQEVMESFLKSYGPKIDILFAHNDDMALGAIQAIEKAGLKPGKDITIISIDGVKGMFQAMIDGKANCTVECNPLQGPLLMETAKKILAGEKVEKLVYVDEGVFPADVAAKTLPERKY</sequence>
<dbReference type="AlphaFoldDB" id="A0A1I3E1K0"/>
<dbReference type="InterPro" id="IPR025997">
    <property type="entry name" value="SBP_2_dom"/>
</dbReference>
<comment type="similarity">
    <text evidence="2">Belongs to the bacterial solute-binding protein 2 family.</text>
</comment>
<comment type="subcellular location">
    <subcellularLocation>
        <location evidence="1">Cell envelope</location>
    </subcellularLocation>
</comment>
<keyword evidence="6" id="KW-0762">Sugar transport</keyword>
<accession>A0A1I3E1K0</accession>
<dbReference type="GO" id="GO:0030246">
    <property type="term" value="F:carbohydrate binding"/>
    <property type="evidence" value="ECO:0007669"/>
    <property type="project" value="UniProtKB-ARBA"/>
</dbReference>
<evidence type="ECO:0000256" key="1">
    <source>
        <dbReference type="ARBA" id="ARBA00004196"/>
    </source>
</evidence>
<dbReference type="InterPro" id="IPR028082">
    <property type="entry name" value="Peripla_BP_I"/>
</dbReference>
<feature type="domain" description="Periplasmic binding protein" evidence="5">
    <location>
        <begin position="44"/>
        <end position="315"/>
    </location>
</feature>
<protein>
    <submittedName>
        <fullName evidence="6">Simple sugar transport system substrate-binding protein</fullName>
    </submittedName>
</protein>
<evidence type="ECO:0000256" key="3">
    <source>
        <dbReference type="ARBA" id="ARBA00022729"/>
    </source>
</evidence>
<dbReference type="RefSeq" id="WP_075442880.1">
    <property type="nucleotide sequence ID" value="NZ_FOQK01000008.1"/>
</dbReference>
<keyword evidence="6" id="KW-0813">Transport</keyword>
<dbReference type="SUPFAM" id="SSF53822">
    <property type="entry name" value="Periplasmic binding protein-like I"/>
    <property type="match status" value="1"/>
</dbReference>
<evidence type="ECO:0000256" key="4">
    <source>
        <dbReference type="SAM" id="SignalP"/>
    </source>
</evidence>
<organism evidence="6 7">
    <name type="scientific">Selenomonas ruminantium</name>
    <dbReference type="NCBI Taxonomy" id="971"/>
    <lineage>
        <taxon>Bacteria</taxon>
        <taxon>Bacillati</taxon>
        <taxon>Bacillota</taxon>
        <taxon>Negativicutes</taxon>
        <taxon>Selenomonadales</taxon>
        <taxon>Selenomonadaceae</taxon>
        <taxon>Selenomonas</taxon>
    </lineage>
</organism>
<dbReference type="Pfam" id="PF13407">
    <property type="entry name" value="Peripla_BP_4"/>
    <property type="match status" value="1"/>
</dbReference>
<dbReference type="PANTHER" id="PTHR46847">
    <property type="entry name" value="D-ALLOSE-BINDING PERIPLASMIC PROTEIN-RELATED"/>
    <property type="match status" value="1"/>
</dbReference>
<dbReference type="Gene3D" id="3.40.50.2300">
    <property type="match status" value="2"/>
</dbReference>
<feature type="signal peptide" evidence="4">
    <location>
        <begin position="1"/>
        <end position="18"/>
    </location>
</feature>
<proteinExistence type="inferred from homology"/>
<dbReference type="PANTHER" id="PTHR46847:SF3">
    <property type="entry name" value="GALACTOFURANOSE-BINDING PROTEIN YTFQ"/>
    <property type="match status" value="1"/>
</dbReference>
<evidence type="ECO:0000313" key="6">
    <source>
        <dbReference type="EMBL" id="SFH92739.1"/>
    </source>
</evidence>
<evidence type="ECO:0000313" key="7">
    <source>
        <dbReference type="Proteomes" id="UP000183639"/>
    </source>
</evidence>
<evidence type="ECO:0000259" key="5">
    <source>
        <dbReference type="Pfam" id="PF13407"/>
    </source>
</evidence>
<evidence type="ECO:0000256" key="2">
    <source>
        <dbReference type="ARBA" id="ARBA00007639"/>
    </source>
</evidence>
<dbReference type="GO" id="GO:0030313">
    <property type="term" value="C:cell envelope"/>
    <property type="evidence" value="ECO:0007669"/>
    <property type="project" value="UniProtKB-SubCell"/>
</dbReference>
<dbReference type="Proteomes" id="UP000183639">
    <property type="component" value="Unassembled WGS sequence"/>
</dbReference>
<dbReference type="PROSITE" id="PS51257">
    <property type="entry name" value="PROKAR_LIPOPROTEIN"/>
    <property type="match status" value="1"/>
</dbReference>
<dbReference type="EMBL" id="FOQK01000008">
    <property type="protein sequence ID" value="SFH92739.1"/>
    <property type="molecule type" value="Genomic_DNA"/>
</dbReference>
<gene>
    <name evidence="6" type="ORF">SAMN04487861_108105</name>
</gene>
<dbReference type="CDD" id="cd06309">
    <property type="entry name" value="PBP1_galactofuranose_YtfQ-like"/>
    <property type="match status" value="1"/>
</dbReference>
<feature type="chain" id="PRO_5038937846" evidence="4">
    <location>
        <begin position="19"/>
        <end position="341"/>
    </location>
</feature>